<reference evidence="3 4" key="1">
    <citation type="submission" date="2016-10" db="EMBL/GenBank/DDBJ databases">
        <authorList>
            <person name="de Groot N.N."/>
        </authorList>
    </citation>
    <scope>NUCLEOTIDE SEQUENCE [LARGE SCALE GENOMIC DNA]</scope>
    <source>
        <strain evidence="3 4">CGMCC 4.6533</strain>
    </source>
</reference>
<evidence type="ECO:0000256" key="1">
    <source>
        <dbReference type="SAM" id="SignalP"/>
    </source>
</evidence>
<evidence type="ECO:0000313" key="3">
    <source>
        <dbReference type="EMBL" id="SDK36366.1"/>
    </source>
</evidence>
<feature type="domain" description="DUF1023" evidence="2">
    <location>
        <begin position="60"/>
        <end position="217"/>
    </location>
</feature>
<keyword evidence="4" id="KW-1185">Reference proteome</keyword>
<gene>
    <name evidence="3" type="ORF">SAMN05421869_115203</name>
</gene>
<dbReference type="InterPro" id="IPR010427">
    <property type="entry name" value="DUF1023"/>
</dbReference>
<dbReference type="SUPFAM" id="SSF53474">
    <property type="entry name" value="alpha/beta-Hydrolases"/>
    <property type="match status" value="1"/>
</dbReference>
<feature type="signal peptide" evidence="1">
    <location>
        <begin position="1"/>
        <end position="19"/>
    </location>
</feature>
<proteinExistence type="predicted"/>
<dbReference type="GO" id="GO:0016787">
    <property type="term" value="F:hydrolase activity"/>
    <property type="evidence" value="ECO:0007669"/>
    <property type="project" value="UniProtKB-KW"/>
</dbReference>
<name>A0A1G9B9W9_9ACTN</name>
<keyword evidence="1" id="KW-0732">Signal</keyword>
<dbReference type="Pfam" id="PF06259">
    <property type="entry name" value="Abhydrolase_8"/>
    <property type="match status" value="1"/>
</dbReference>
<dbReference type="AlphaFoldDB" id="A0A1G9B9W9"/>
<dbReference type="InterPro" id="IPR029058">
    <property type="entry name" value="AB_hydrolase_fold"/>
</dbReference>
<sequence>MRLPRSLLPAVLLAGIAAAAGRPVSAELPPPPAFTADALRARYEADGRPGRHFLALSRKGDGQAIEVVGDLATARTIIVYVPGSGQSLGSFDGSFEGAGRAARALHSEATAIDPGTAVIGWLGYDPPDLINPEVITVWPAERGAARLRTLVRALPARARISLVCHSYGSVVCGRAVPGLRVNDLVVTGSPGLGVRTVGELRTPARVWAGIGRRDDVLRPGVMFGPFGFGTDPVSPGFGARVFDGGDATHGSYLRPGSPTLKRIARIAVTGTAG</sequence>
<evidence type="ECO:0000259" key="2">
    <source>
        <dbReference type="Pfam" id="PF06259"/>
    </source>
</evidence>
<feature type="chain" id="PRO_5038544198" evidence="1">
    <location>
        <begin position="20"/>
        <end position="273"/>
    </location>
</feature>
<accession>A0A1G9B9W9</accession>
<protein>
    <submittedName>
        <fullName evidence="3">Alpha/beta hydrolase</fullName>
    </submittedName>
</protein>
<dbReference type="STRING" id="633440.SAMN05421869_115203"/>
<dbReference type="Proteomes" id="UP000199202">
    <property type="component" value="Unassembled WGS sequence"/>
</dbReference>
<keyword evidence="3" id="KW-0378">Hydrolase</keyword>
<organism evidence="3 4">
    <name type="scientific">Nonomuraea jiangxiensis</name>
    <dbReference type="NCBI Taxonomy" id="633440"/>
    <lineage>
        <taxon>Bacteria</taxon>
        <taxon>Bacillati</taxon>
        <taxon>Actinomycetota</taxon>
        <taxon>Actinomycetes</taxon>
        <taxon>Streptosporangiales</taxon>
        <taxon>Streptosporangiaceae</taxon>
        <taxon>Nonomuraea</taxon>
    </lineage>
</organism>
<dbReference type="EMBL" id="FNDJ01000015">
    <property type="protein sequence ID" value="SDK36366.1"/>
    <property type="molecule type" value="Genomic_DNA"/>
</dbReference>
<dbReference type="OrthoDB" id="5170249at2"/>
<evidence type="ECO:0000313" key="4">
    <source>
        <dbReference type="Proteomes" id="UP000199202"/>
    </source>
</evidence>
<dbReference type="RefSeq" id="WP_090939561.1">
    <property type="nucleotide sequence ID" value="NZ_FNDJ01000015.1"/>
</dbReference>